<dbReference type="AlphaFoldDB" id="A0A1M5ZQH1"/>
<organism evidence="2 3">
    <name type="scientific">Clostridium intestinale DSM 6191</name>
    <dbReference type="NCBI Taxonomy" id="1121320"/>
    <lineage>
        <taxon>Bacteria</taxon>
        <taxon>Bacillati</taxon>
        <taxon>Bacillota</taxon>
        <taxon>Clostridia</taxon>
        <taxon>Eubacteriales</taxon>
        <taxon>Clostridiaceae</taxon>
        <taxon>Clostridium</taxon>
    </lineage>
</organism>
<name>A0A1M5ZQH1_9CLOT</name>
<keyword evidence="1" id="KW-0812">Transmembrane</keyword>
<sequence length="382" mass="44263">MNSEFQEKLKLYKEGKLNKEEVSEIESSIDKFIAISDYLNNDEKDFFEELKQQLPTSNVKENKFDKILKRKINLRIILITAFSSICVFLFFIFLYFTSSKIITSLFGLDYKELYVKREIIVQFAEMFQPQYKSNRSGVSSSLFAQQNIDISLENTIGNTKIDEMDLNIKYSFGEPSKSKETTAPQLIFQEFTPFFDHESDPKAGFNVLENAPQGTKAKIFIQFNKPLTSEEIKESFVDKLDSTDADMSTFDISPIAVFNSNFVLANPSYFLRTTVFPYDNKNAKKLENNRGKQTQYENMDNEAHKESLIGNLYLIKNNLSLLRSMYYQDMFENINIDDLIKETEDKGAEYAGMYISADSKDLLKLKDSSFIHWVGVQNIVIW</sequence>
<evidence type="ECO:0000256" key="1">
    <source>
        <dbReference type="SAM" id="Phobius"/>
    </source>
</evidence>
<dbReference type="Proteomes" id="UP000184241">
    <property type="component" value="Unassembled WGS sequence"/>
</dbReference>
<keyword evidence="1" id="KW-1133">Transmembrane helix</keyword>
<gene>
    <name evidence="2" type="ORF">SAMN02745941_03255</name>
</gene>
<proteinExistence type="predicted"/>
<dbReference type="EMBL" id="FQXU01000010">
    <property type="protein sequence ID" value="SHI26470.1"/>
    <property type="molecule type" value="Genomic_DNA"/>
</dbReference>
<feature type="transmembrane region" description="Helical" evidence="1">
    <location>
        <begin position="76"/>
        <end position="96"/>
    </location>
</feature>
<dbReference type="RefSeq" id="WP_073021161.1">
    <property type="nucleotide sequence ID" value="NZ_FQXU01000010.1"/>
</dbReference>
<accession>A0A1M5ZQH1</accession>
<evidence type="ECO:0000313" key="3">
    <source>
        <dbReference type="Proteomes" id="UP000184241"/>
    </source>
</evidence>
<protein>
    <submittedName>
        <fullName evidence="2">Sigma factor regulator C-terminal</fullName>
    </submittedName>
</protein>
<keyword evidence="1" id="KW-0472">Membrane</keyword>
<reference evidence="2 3" key="1">
    <citation type="submission" date="2016-11" db="EMBL/GenBank/DDBJ databases">
        <authorList>
            <person name="Jaros S."/>
            <person name="Januszkiewicz K."/>
            <person name="Wedrychowicz H."/>
        </authorList>
    </citation>
    <scope>NUCLEOTIDE SEQUENCE [LARGE SCALE GENOMIC DNA]</scope>
    <source>
        <strain evidence="2 3">DSM 6191</strain>
    </source>
</reference>
<evidence type="ECO:0000313" key="2">
    <source>
        <dbReference type="EMBL" id="SHI26470.1"/>
    </source>
</evidence>